<protein>
    <recommendedName>
        <fullName evidence="7">AP2/ERF domain-containing protein</fullName>
    </recommendedName>
</protein>
<comment type="subcellular location">
    <subcellularLocation>
        <location evidence="1">Nucleus</location>
    </subcellularLocation>
</comment>
<evidence type="ECO:0000256" key="2">
    <source>
        <dbReference type="ARBA" id="ARBA00023015"/>
    </source>
</evidence>
<dbReference type="EMBL" id="JAGTXO010000019">
    <property type="protein sequence ID" value="KAG8462637.1"/>
    <property type="molecule type" value="Genomic_DNA"/>
</dbReference>
<dbReference type="GO" id="GO:0003700">
    <property type="term" value="F:DNA-binding transcription factor activity"/>
    <property type="evidence" value="ECO:0007669"/>
    <property type="project" value="InterPro"/>
</dbReference>
<evidence type="ECO:0000313" key="8">
    <source>
        <dbReference type="EMBL" id="KAG8462637.1"/>
    </source>
</evidence>
<feature type="region of interest" description="Disordered" evidence="6">
    <location>
        <begin position="73"/>
        <end position="103"/>
    </location>
</feature>
<evidence type="ECO:0000256" key="3">
    <source>
        <dbReference type="ARBA" id="ARBA00023125"/>
    </source>
</evidence>
<reference evidence="8" key="1">
    <citation type="submission" date="2021-05" db="EMBL/GenBank/DDBJ databases">
        <title>The genome of the haptophyte Pavlova lutheri (Diacronema luteri, Pavlovales) - a model for lipid biosynthesis in eukaryotic algae.</title>
        <authorList>
            <person name="Hulatt C.J."/>
            <person name="Posewitz M.C."/>
        </authorList>
    </citation>
    <scope>NUCLEOTIDE SEQUENCE</scope>
    <source>
        <strain evidence="8">NIVA-4/92</strain>
    </source>
</reference>
<dbReference type="Proteomes" id="UP000751190">
    <property type="component" value="Unassembled WGS sequence"/>
</dbReference>
<keyword evidence="9" id="KW-1185">Reference proteome</keyword>
<dbReference type="GO" id="GO:0005634">
    <property type="term" value="C:nucleus"/>
    <property type="evidence" value="ECO:0007669"/>
    <property type="project" value="UniProtKB-SubCell"/>
</dbReference>
<dbReference type="OrthoDB" id="2020802at2759"/>
<comment type="caution">
    <text evidence="8">The sequence shown here is derived from an EMBL/GenBank/DDBJ whole genome shotgun (WGS) entry which is preliminary data.</text>
</comment>
<name>A0A8J6C5I0_DIALT</name>
<dbReference type="SUPFAM" id="SSF54171">
    <property type="entry name" value="DNA-binding domain"/>
    <property type="match status" value="1"/>
</dbReference>
<evidence type="ECO:0000313" key="9">
    <source>
        <dbReference type="Proteomes" id="UP000751190"/>
    </source>
</evidence>
<evidence type="ECO:0000256" key="6">
    <source>
        <dbReference type="SAM" id="MobiDB-lite"/>
    </source>
</evidence>
<keyword evidence="5" id="KW-0539">Nucleus</keyword>
<evidence type="ECO:0000256" key="5">
    <source>
        <dbReference type="ARBA" id="ARBA00023242"/>
    </source>
</evidence>
<feature type="compositionally biased region" description="Low complexity" evidence="6">
    <location>
        <begin position="463"/>
        <end position="480"/>
    </location>
</feature>
<evidence type="ECO:0000256" key="1">
    <source>
        <dbReference type="ARBA" id="ARBA00004123"/>
    </source>
</evidence>
<gene>
    <name evidence="8" type="ORF">KFE25_004613</name>
</gene>
<dbReference type="InterPro" id="IPR016177">
    <property type="entry name" value="DNA-bd_dom_sf"/>
</dbReference>
<keyword evidence="4" id="KW-0804">Transcription</keyword>
<sequence length="622" mass="61512">MSGFAMKRALPDGGIGADEDDSCLTRDNLACAPHAAAPAGQMHTWSSVGDPGAVRDEVACSSEAARSDLAALPAGSTSFAPDGGMRSEGVDASSGGAGGMPTASVGPPAGARCGAYLAAAVAPVAAGAGRDAGAVSAPRSGDGHGAACVTSDADADASVAAAHVPSRGHTSRFRGVSLKSGRKSNPWKAVITVHNQTRHLGYFASEHLAAAAYDAIARQYGRAGNFPAPNAAVTSGCAGAGFAQRHPSPPPFAPSGACAGYALCGGGAKQHLHPRPHVGAAAICAGCAGGTRALAGSGPSASPACSPAYADGAAAGVFACGAHVGGFGASAVYPPFHIGQPGQAHGQAWGHAGFPSPHFAGHFRSPVACAPHLACACAHSGAGGMGACNCAGHYGGGRGAVGGLCGGFEPHFAFGRGVGAYGGCGGGALGCQLDGGAFAGGGACCAPFACGSHGAQLGGAHAQPQTLQHQQQQQDEQVAQMERVHDVRARAHVQPPEVKLEHHADFHHRHHQPARPAQPQLQPRPQLQPQLQPQQHARGAGADAHITVTHAVCTPHDCGPHAHAAAFSVHVEANQADADSRALSCAAMIGAVSATACRDGAPTLSPRADARALASGCEADME</sequence>
<keyword evidence="3" id="KW-0238">DNA-binding</keyword>
<feature type="compositionally biased region" description="Low complexity" evidence="6">
    <location>
        <begin position="514"/>
        <end position="537"/>
    </location>
</feature>
<accession>A0A8J6C5I0</accession>
<dbReference type="AlphaFoldDB" id="A0A8J6C5I0"/>
<dbReference type="InterPro" id="IPR001471">
    <property type="entry name" value="AP2/ERF_dom"/>
</dbReference>
<keyword evidence="2" id="KW-0805">Transcription regulation</keyword>
<feature type="region of interest" description="Disordered" evidence="6">
    <location>
        <begin position="504"/>
        <end position="542"/>
    </location>
</feature>
<evidence type="ECO:0000259" key="7">
    <source>
        <dbReference type="PROSITE" id="PS51032"/>
    </source>
</evidence>
<dbReference type="PROSITE" id="PS51032">
    <property type="entry name" value="AP2_ERF"/>
    <property type="match status" value="1"/>
</dbReference>
<evidence type="ECO:0000256" key="4">
    <source>
        <dbReference type="ARBA" id="ARBA00023163"/>
    </source>
</evidence>
<dbReference type="GO" id="GO:0003677">
    <property type="term" value="F:DNA binding"/>
    <property type="evidence" value="ECO:0007669"/>
    <property type="project" value="UniProtKB-KW"/>
</dbReference>
<dbReference type="InterPro" id="IPR036955">
    <property type="entry name" value="AP2/ERF_dom_sf"/>
</dbReference>
<organism evidence="8 9">
    <name type="scientific">Diacronema lutheri</name>
    <name type="common">Unicellular marine alga</name>
    <name type="synonym">Monochrysis lutheri</name>
    <dbReference type="NCBI Taxonomy" id="2081491"/>
    <lineage>
        <taxon>Eukaryota</taxon>
        <taxon>Haptista</taxon>
        <taxon>Haptophyta</taxon>
        <taxon>Pavlovophyceae</taxon>
        <taxon>Pavlovales</taxon>
        <taxon>Pavlovaceae</taxon>
        <taxon>Diacronema</taxon>
    </lineage>
</organism>
<feature type="domain" description="AP2/ERF" evidence="7">
    <location>
        <begin position="172"/>
        <end position="232"/>
    </location>
</feature>
<proteinExistence type="predicted"/>
<feature type="region of interest" description="Disordered" evidence="6">
    <location>
        <begin position="459"/>
        <end position="482"/>
    </location>
</feature>
<dbReference type="Gene3D" id="3.30.730.10">
    <property type="entry name" value="AP2/ERF domain"/>
    <property type="match status" value="1"/>
</dbReference>